<dbReference type="VEuPathDB" id="VectorBase:LDEU006259"/>
<dbReference type="GO" id="GO:0005615">
    <property type="term" value="C:extracellular space"/>
    <property type="evidence" value="ECO:0007669"/>
    <property type="project" value="TreeGrafter"/>
</dbReference>
<evidence type="ECO:0008006" key="3">
    <source>
        <dbReference type="Google" id="ProtNLM"/>
    </source>
</evidence>
<evidence type="ECO:0000313" key="1">
    <source>
        <dbReference type="EMBL" id="RWS25781.1"/>
    </source>
</evidence>
<proteinExistence type="predicted"/>
<dbReference type="STRING" id="299467.A0A443SE51"/>
<sequence>MSDTIKADLNNQDTVGHENTSVFILVIESLSRLNYLRSLNRTRSEFESLGNYFYMKGLTKLADNSFPNMVPFLTGIRAKSKEFPAKVKETEGPYDEMPFIWKLFQANGYKTAFIEDHPRFTLFNYLAKGFVHRPVDWYPRPFWIQIEREAGLRSHSFCYNGVPKIDIFLQQLNLFLKKVKSNPFFVYSFYIQVSHEDFNKAHMLDSHISKFINEHRQQLNTSIFILMGDHGNRYGNILESDIGRIEERMPLFAMHLPERLLKKHNHLKTYLNINSRRLTTWLDVHRTLQDVVHSNYTPISTLENRSYSLWRQEVPKNRTCEQALVPENFCVCDERKEISTSDPHVKKAAIVLVNKINDVLSKEKSKCHFLKLYKIKSSFVVLAWKPDGDNITRFEIVISVKPSNAVFRAQVVEANKKMKQDGDISRINQYGSQSACVQNERE</sequence>
<dbReference type="EMBL" id="NCKV01003387">
    <property type="protein sequence ID" value="RWS25781.1"/>
    <property type="molecule type" value="Genomic_DNA"/>
</dbReference>
<dbReference type="CDD" id="cd16021">
    <property type="entry name" value="ALP_like"/>
    <property type="match status" value="1"/>
</dbReference>
<dbReference type="OrthoDB" id="6412187at2759"/>
<dbReference type="SUPFAM" id="SSF53649">
    <property type="entry name" value="Alkaline phosphatase-like"/>
    <property type="match status" value="1"/>
</dbReference>
<dbReference type="InterPro" id="IPR004245">
    <property type="entry name" value="DUF229"/>
</dbReference>
<keyword evidence="2" id="KW-1185">Reference proteome</keyword>
<dbReference type="Pfam" id="PF02995">
    <property type="entry name" value="DUF229"/>
    <property type="match status" value="1"/>
</dbReference>
<reference evidence="1 2" key="1">
    <citation type="journal article" date="2018" name="Gigascience">
        <title>Genomes of trombidid mites reveal novel predicted allergens and laterally-transferred genes associated with secondary metabolism.</title>
        <authorList>
            <person name="Dong X."/>
            <person name="Chaisiri K."/>
            <person name="Xia D."/>
            <person name="Armstrong S.D."/>
            <person name="Fang Y."/>
            <person name="Donnelly M.J."/>
            <person name="Kadowaki T."/>
            <person name="McGarry J.W."/>
            <person name="Darby A.C."/>
            <person name="Makepeace B.L."/>
        </authorList>
    </citation>
    <scope>NUCLEOTIDE SEQUENCE [LARGE SCALE GENOMIC DNA]</scope>
    <source>
        <strain evidence="1">UoL-UT</strain>
    </source>
</reference>
<dbReference type="PANTHER" id="PTHR10974">
    <property type="entry name" value="FI08016P-RELATED"/>
    <property type="match status" value="1"/>
</dbReference>
<dbReference type="InterPro" id="IPR017850">
    <property type="entry name" value="Alkaline_phosphatase_core_sf"/>
</dbReference>
<organism evidence="1 2">
    <name type="scientific">Leptotrombidium deliense</name>
    <dbReference type="NCBI Taxonomy" id="299467"/>
    <lineage>
        <taxon>Eukaryota</taxon>
        <taxon>Metazoa</taxon>
        <taxon>Ecdysozoa</taxon>
        <taxon>Arthropoda</taxon>
        <taxon>Chelicerata</taxon>
        <taxon>Arachnida</taxon>
        <taxon>Acari</taxon>
        <taxon>Acariformes</taxon>
        <taxon>Trombidiformes</taxon>
        <taxon>Prostigmata</taxon>
        <taxon>Anystina</taxon>
        <taxon>Parasitengona</taxon>
        <taxon>Trombiculoidea</taxon>
        <taxon>Trombiculidae</taxon>
        <taxon>Leptotrombidium</taxon>
    </lineage>
</organism>
<name>A0A443SE51_9ACAR</name>
<comment type="caution">
    <text evidence="1">The sequence shown here is derived from an EMBL/GenBank/DDBJ whole genome shotgun (WGS) entry which is preliminary data.</text>
</comment>
<evidence type="ECO:0000313" key="2">
    <source>
        <dbReference type="Proteomes" id="UP000288716"/>
    </source>
</evidence>
<protein>
    <recommendedName>
        <fullName evidence="3">Sulfatase N-terminal domain-containing protein</fullName>
    </recommendedName>
</protein>
<dbReference type="FunFam" id="3.40.720.10:FF:000017">
    <property type="entry name" value="Predicted protein"/>
    <property type="match status" value="1"/>
</dbReference>
<dbReference type="Gene3D" id="3.40.720.10">
    <property type="entry name" value="Alkaline Phosphatase, subunit A"/>
    <property type="match status" value="1"/>
</dbReference>
<accession>A0A443SE51</accession>
<dbReference type="AlphaFoldDB" id="A0A443SE51"/>
<gene>
    <name evidence="1" type="ORF">B4U80_01911</name>
</gene>
<dbReference type="PANTHER" id="PTHR10974:SF48">
    <property type="entry name" value="SULFATASE DOMAIN-CONTAINING PROTEIN"/>
    <property type="match status" value="1"/>
</dbReference>
<dbReference type="Proteomes" id="UP000288716">
    <property type="component" value="Unassembled WGS sequence"/>
</dbReference>